<feature type="domain" description="Swt1-like HEPN" evidence="1">
    <location>
        <begin position="12"/>
        <end position="123"/>
    </location>
</feature>
<gene>
    <name evidence="2" type="ORF">LCGC14_3038640</name>
</gene>
<accession>A0A0F8WQU1</accession>
<reference evidence="2" key="1">
    <citation type="journal article" date="2015" name="Nature">
        <title>Complex archaea that bridge the gap between prokaryotes and eukaryotes.</title>
        <authorList>
            <person name="Spang A."/>
            <person name="Saw J.H."/>
            <person name="Jorgensen S.L."/>
            <person name="Zaremba-Niedzwiedzka K."/>
            <person name="Martijn J."/>
            <person name="Lind A.E."/>
            <person name="van Eijk R."/>
            <person name="Schleper C."/>
            <person name="Guy L."/>
            <person name="Ettema T.J."/>
        </authorList>
    </citation>
    <scope>NUCLEOTIDE SEQUENCE</scope>
</reference>
<dbReference type="EMBL" id="LAZR01063689">
    <property type="protein sequence ID" value="KKK59013.1"/>
    <property type="molecule type" value="Genomic_DNA"/>
</dbReference>
<proteinExistence type="predicted"/>
<feature type="non-terminal residue" evidence="2">
    <location>
        <position position="357"/>
    </location>
</feature>
<dbReference type="Pfam" id="PF18731">
    <property type="entry name" value="HEPN_Swt1"/>
    <property type="match status" value="1"/>
</dbReference>
<organism evidence="2">
    <name type="scientific">marine sediment metagenome</name>
    <dbReference type="NCBI Taxonomy" id="412755"/>
    <lineage>
        <taxon>unclassified sequences</taxon>
        <taxon>metagenomes</taxon>
        <taxon>ecological metagenomes</taxon>
    </lineage>
</organism>
<sequence>MGKIMTEVYFNLFIFENYLRNFIEEVSIQVYGIKYWEKLKIKPKIGKKIRNRKKNESLYKWLSTRGNSDLFYTDFDELRLIISSNWEIFKSHFPKENWIIIYLEDLYKIRNKIAHNIPIEKTERNTVETHLNNIYNQLEADLKYIKFYSEFSPQYLLEEDENDYYYEEKGKHPELYKVDFELIFNYLEMIEKGEIPDENLNNTFHAIDREVMKLNRRSDIKQQDSIKFENIIRRLLAYMKKKEENIEYRVMGILYSFTFSQKTLEILKSQCSGYFFKLFEKGRYYQNLLRILDLFEYFNDKIENLLMSAIKKNKIGLLNELLRTINFSRFKVDRIEMIRTLNQQLANIKNNNKDLKD</sequence>
<feature type="non-terminal residue" evidence="2">
    <location>
        <position position="1"/>
    </location>
</feature>
<evidence type="ECO:0000259" key="1">
    <source>
        <dbReference type="Pfam" id="PF18731"/>
    </source>
</evidence>
<protein>
    <recommendedName>
        <fullName evidence="1">Swt1-like HEPN domain-containing protein</fullName>
    </recommendedName>
</protein>
<dbReference type="AlphaFoldDB" id="A0A0F8WQU1"/>
<dbReference type="InterPro" id="IPR041650">
    <property type="entry name" value="HEPN_Swt1"/>
</dbReference>
<comment type="caution">
    <text evidence="2">The sequence shown here is derived from an EMBL/GenBank/DDBJ whole genome shotgun (WGS) entry which is preliminary data.</text>
</comment>
<name>A0A0F8WQU1_9ZZZZ</name>
<evidence type="ECO:0000313" key="2">
    <source>
        <dbReference type="EMBL" id="KKK59013.1"/>
    </source>
</evidence>